<organism evidence="1 2">
    <name type="scientific">Racocetra persica</name>
    <dbReference type="NCBI Taxonomy" id="160502"/>
    <lineage>
        <taxon>Eukaryota</taxon>
        <taxon>Fungi</taxon>
        <taxon>Fungi incertae sedis</taxon>
        <taxon>Mucoromycota</taxon>
        <taxon>Glomeromycotina</taxon>
        <taxon>Glomeromycetes</taxon>
        <taxon>Diversisporales</taxon>
        <taxon>Gigasporaceae</taxon>
        <taxon>Racocetra</taxon>
    </lineage>
</organism>
<keyword evidence="2" id="KW-1185">Reference proteome</keyword>
<reference evidence="1" key="1">
    <citation type="submission" date="2021-06" db="EMBL/GenBank/DDBJ databases">
        <authorList>
            <person name="Kallberg Y."/>
            <person name="Tangrot J."/>
            <person name="Rosling A."/>
        </authorList>
    </citation>
    <scope>NUCLEOTIDE SEQUENCE</scope>
    <source>
        <strain evidence="1">MA461A</strain>
    </source>
</reference>
<evidence type="ECO:0000313" key="1">
    <source>
        <dbReference type="EMBL" id="CAG8518455.1"/>
    </source>
</evidence>
<name>A0ACA9L9K9_9GLOM</name>
<dbReference type="Proteomes" id="UP000789920">
    <property type="component" value="Unassembled WGS sequence"/>
</dbReference>
<gene>
    <name evidence="1" type="ORF">RPERSI_LOCUS2586</name>
</gene>
<dbReference type="EMBL" id="CAJVQC010002883">
    <property type="protein sequence ID" value="CAG8518455.1"/>
    <property type="molecule type" value="Genomic_DNA"/>
</dbReference>
<accession>A0ACA9L9K9</accession>
<sequence>MKKNTPLRKNGSNVKSENWTKCDIKFENEFENVKFEDLSESNDEFENFWGSNEFDNGTFTKRSYKCGNCGQEGHNRRTCDRITTPLPTSPIHN</sequence>
<protein>
    <submittedName>
        <fullName evidence="1">32891_t:CDS:1</fullName>
    </submittedName>
</protein>
<evidence type="ECO:0000313" key="2">
    <source>
        <dbReference type="Proteomes" id="UP000789920"/>
    </source>
</evidence>
<proteinExistence type="predicted"/>
<feature type="non-terminal residue" evidence="1">
    <location>
        <position position="93"/>
    </location>
</feature>
<comment type="caution">
    <text evidence="1">The sequence shown here is derived from an EMBL/GenBank/DDBJ whole genome shotgun (WGS) entry which is preliminary data.</text>
</comment>